<dbReference type="Pfam" id="PF02237">
    <property type="entry name" value="BPL_C"/>
    <property type="match status" value="1"/>
</dbReference>
<dbReference type="SUPFAM" id="SSF50037">
    <property type="entry name" value="C-terminal domain of transcriptional repressors"/>
    <property type="match status" value="1"/>
</dbReference>
<protein>
    <recommendedName>
        <fullName evidence="6">Bifunctional ligase/repressor BirA</fullName>
    </recommendedName>
    <alternativeName>
        <fullName evidence="6">Biotin operon repressor</fullName>
    </alternativeName>
    <alternativeName>
        <fullName evidence="6">Biotin--[acetyl-CoA-carboxylase] ligase</fullName>
        <ecNumber evidence="6">6.3.4.15</ecNumber>
    </alternativeName>
    <alternativeName>
        <fullName evidence="6">Biotin--protein ligase</fullName>
    </alternativeName>
    <alternativeName>
        <fullName evidence="6">Biotin-[acetyl-CoA carboxylase] synthetase</fullName>
    </alternativeName>
</protein>
<dbReference type="GO" id="GO:0003677">
    <property type="term" value="F:DNA binding"/>
    <property type="evidence" value="ECO:0007669"/>
    <property type="project" value="UniProtKB-UniRule"/>
</dbReference>
<feature type="binding site" evidence="6">
    <location>
        <position position="183"/>
    </location>
    <ligand>
        <name>biotin</name>
        <dbReference type="ChEBI" id="CHEBI:57586"/>
    </ligand>
</feature>
<evidence type="ECO:0000256" key="5">
    <source>
        <dbReference type="ARBA" id="ARBA00047846"/>
    </source>
</evidence>
<dbReference type="InterPro" id="IPR011991">
    <property type="entry name" value="ArsR-like_HTH"/>
</dbReference>
<feature type="binding site" evidence="6">
    <location>
        <begin position="90"/>
        <end position="92"/>
    </location>
    <ligand>
        <name>biotin</name>
        <dbReference type="ChEBI" id="CHEBI:57586"/>
    </ligand>
</feature>
<evidence type="ECO:0000256" key="4">
    <source>
        <dbReference type="ARBA" id="ARBA00023267"/>
    </source>
</evidence>
<dbReference type="Proteomes" id="UP000315891">
    <property type="component" value="Chromosome"/>
</dbReference>
<dbReference type="EMBL" id="CP041742">
    <property type="protein sequence ID" value="QDQ74360.1"/>
    <property type="molecule type" value="Genomic_DNA"/>
</dbReference>
<feature type="DNA-binding region" description="H-T-H motif" evidence="6">
    <location>
        <begin position="17"/>
        <end position="36"/>
    </location>
</feature>
<dbReference type="Gene3D" id="1.10.10.10">
    <property type="entry name" value="Winged helix-like DNA-binding domain superfamily/Winged helix DNA-binding domain"/>
    <property type="match status" value="1"/>
</dbReference>
<evidence type="ECO:0000256" key="2">
    <source>
        <dbReference type="ARBA" id="ARBA00022741"/>
    </source>
</evidence>
<dbReference type="GO" id="GO:0005524">
    <property type="term" value="F:ATP binding"/>
    <property type="evidence" value="ECO:0007669"/>
    <property type="project" value="UniProtKB-UniRule"/>
</dbReference>
<evidence type="ECO:0000259" key="7">
    <source>
        <dbReference type="PROSITE" id="PS51733"/>
    </source>
</evidence>
<keyword evidence="4 6" id="KW-0092">Biotin</keyword>
<dbReference type="InterPro" id="IPR019885">
    <property type="entry name" value="Tscrpt_reg_HTH_AsnC-type_CS"/>
</dbReference>
<evidence type="ECO:0000256" key="3">
    <source>
        <dbReference type="ARBA" id="ARBA00022840"/>
    </source>
</evidence>
<sequence>MNDRDLLATLASGPTSGEALAARFGISRSAVHKRIEALREAGIDIDAQAGRGYALHAPCDLLDADAIRAGLTEPARALLATLEVEWIVDSSNSVLLRRAGVADGAEVLLVEGQSGGRGRRGREWRSPLAANLYLSLARRYAGGLARLGGLSLAAGVAVAEALRSLGVAVQLKWPNDLVIEGRKLGGLLVEGGGEHAGPARAVVGLGLNVCMPRAYARGIDQPWTDLATVAPTAAASRNALAATLLSWLLPALEQFDREGLAPFRERYASFDALRNREVAVLGGDALQGTALGLAEDGGLRIRLPSGDVRIVHAGEVSVRAR</sequence>
<dbReference type="SUPFAM" id="SSF46785">
    <property type="entry name" value="Winged helix' DNA-binding domain"/>
    <property type="match status" value="1"/>
</dbReference>
<comment type="function">
    <text evidence="6">Acts both as a biotin--[acetyl-CoA-carboxylase] ligase and a biotin-operon repressor. In the presence of ATP, BirA activates biotin to form the BirA-biotinyl-5'-adenylate (BirA-bio-5'-AMP or holoBirA) complex. HoloBirA can either transfer the biotinyl moiety to the biotin carboxyl carrier protein (BCCP) subunit of acetyl-CoA carboxylase, or bind to the biotin operator site and inhibit transcription of the operon.</text>
</comment>
<feature type="binding site" evidence="6">
    <location>
        <begin position="117"/>
        <end position="119"/>
    </location>
    <ligand>
        <name>biotin</name>
        <dbReference type="ChEBI" id="CHEBI:57586"/>
    </ligand>
</feature>
<reference evidence="8 9" key="1">
    <citation type="submission" date="2019-07" db="EMBL/GenBank/DDBJ databases">
        <title>Lysobacter weifangensis sp. nov., isolated from bensulfuron-methyl contaminated farmland soil.</title>
        <authorList>
            <person name="Zhao H."/>
        </authorList>
    </citation>
    <scope>NUCLEOTIDE SEQUENCE [LARGE SCALE GENOMIC DNA]</scope>
    <source>
        <strain evidence="8 9">CC-Bw-6</strain>
    </source>
</reference>
<name>A0A516V769_9GAMM</name>
<dbReference type="RefSeq" id="WP_143879869.1">
    <property type="nucleotide sequence ID" value="NZ_BAABLZ010000001.1"/>
</dbReference>
<dbReference type="NCBIfam" id="TIGR00121">
    <property type="entry name" value="birA_ligase"/>
    <property type="match status" value="1"/>
</dbReference>
<keyword evidence="9" id="KW-1185">Reference proteome</keyword>
<dbReference type="Pfam" id="PF08279">
    <property type="entry name" value="HTH_11"/>
    <property type="match status" value="1"/>
</dbReference>
<dbReference type="Gene3D" id="3.30.930.10">
    <property type="entry name" value="Bira Bifunctional Protein, Domain 2"/>
    <property type="match status" value="1"/>
</dbReference>
<dbReference type="Pfam" id="PF03099">
    <property type="entry name" value="BPL_LplA_LipB"/>
    <property type="match status" value="1"/>
</dbReference>
<dbReference type="InterPro" id="IPR036390">
    <property type="entry name" value="WH_DNA-bd_sf"/>
</dbReference>
<evidence type="ECO:0000256" key="1">
    <source>
        <dbReference type="ARBA" id="ARBA00022598"/>
    </source>
</evidence>
<proteinExistence type="inferred from homology"/>
<keyword evidence="6" id="KW-0678">Repressor</keyword>
<dbReference type="InterPro" id="IPR045864">
    <property type="entry name" value="aa-tRNA-synth_II/BPL/LPL"/>
</dbReference>
<keyword evidence="6" id="KW-0238">DNA-binding</keyword>
<keyword evidence="2 6" id="KW-0547">Nucleotide-binding</keyword>
<accession>A0A516V769</accession>
<dbReference type="InterPro" id="IPR004143">
    <property type="entry name" value="BPL_LPL_catalytic"/>
</dbReference>
<evidence type="ECO:0000313" key="8">
    <source>
        <dbReference type="EMBL" id="QDQ74360.1"/>
    </source>
</evidence>
<dbReference type="InterPro" id="IPR013196">
    <property type="entry name" value="HTH_11"/>
</dbReference>
<evidence type="ECO:0000313" key="9">
    <source>
        <dbReference type="Proteomes" id="UP000315891"/>
    </source>
</evidence>
<dbReference type="AlphaFoldDB" id="A0A516V769"/>
<dbReference type="InterPro" id="IPR008988">
    <property type="entry name" value="Transcriptional_repressor_C"/>
</dbReference>
<dbReference type="GO" id="GO:0005737">
    <property type="term" value="C:cytoplasm"/>
    <property type="evidence" value="ECO:0007669"/>
    <property type="project" value="TreeGrafter"/>
</dbReference>
<dbReference type="PANTHER" id="PTHR12835:SF5">
    <property type="entry name" value="BIOTIN--PROTEIN LIGASE"/>
    <property type="match status" value="1"/>
</dbReference>
<dbReference type="GO" id="GO:0004077">
    <property type="term" value="F:biotin--[biotin carboxyl-carrier protein] ligase activity"/>
    <property type="evidence" value="ECO:0007669"/>
    <property type="project" value="UniProtKB-UniRule"/>
</dbReference>
<dbReference type="InterPro" id="IPR030855">
    <property type="entry name" value="Bifunct_BirA"/>
</dbReference>
<comment type="catalytic activity">
    <reaction evidence="5 6">
        <text>biotin + L-lysyl-[protein] + ATP = N(6)-biotinyl-L-lysyl-[protein] + AMP + diphosphate + H(+)</text>
        <dbReference type="Rhea" id="RHEA:11756"/>
        <dbReference type="Rhea" id="RHEA-COMP:9752"/>
        <dbReference type="Rhea" id="RHEA-COMP:10505"/>
        <dbReference type="ChEBI" id="CHEBI:15378"/>
        <dbReference type="ChEBI" id="CHEBI:29969"/>
        <dbReference type="ChEBI" id="CHEBI:30616"/>
        <dbReference type="ChEBI" id="CHEBI:33019"/>
        <dbReference type="ChEBI" id="CHEBI:57586"/>
        <dbReference type="ChEBI" id="CHEBI:83144"/>
        <dbReference type="ChEBI" id="CHEBI:456215"/>
        <dbReference type="EC" id="6.3.4.15"/>
    </reaction>
</comment>
<dbReference type="HAMAP" id="MF_00978">
    <property type="entry name" value="Bifunct_BirA"/>
    <property type="match status" value="1"/>
</dbReference>
<dbReference type="PROSITE" id="PS00519">
    <property type="entry name" value="HTH_ASNC_1"/>
    <property type="match status" value="1"/>
</dbReference>
<feature type="domain" description="BPL/LPL catalytic" evidence="7">
    <location>
        <begin position="73"/>
        <end position="252"/>
    </location>
</feature>
<comment type="similarity">
    <text evidence="6">Belongs to the biotin--protein ligase family.</text>
</comment>
<dbReference type="Gene3D" id="2.30.30.100">
    <property type="match status" value="1"/>
</dbReference>
<dbReference type="InterPro" id="IPR036388">
    <property type="entry name" value="WH-like_DNA-bd_sf"/>
</dbReference>
<feature type="binding site" evidence="6">
    <location>
        <position position="113"/>
    </location>
    <ligand>
        <name>biotin</name>
        <dbReference type="ChEBI" id="CHEBI:57586"/>
    </ligand>
</feature>
<keyword evidence="6" id="KW-0804">Transcription</keyword>
<keyword evidence="3 6" id="KW-0067">ATP-binding</keyword>
<organism evidence="8 9">
    <name type="scientific">Pseudoluteimonas lycopersici</name>
    <dbReference type="NCBI Taxonomy" id="1324796"/>
    <lineage>
        <taxon>Bacteria</taxon>
        <taxon>Pseudomonadati</taxon>
        <taxon>Pseudomonadota</taxon>
        <taxon>Gammaproteobacteria</taxon>
        <taxon>Lysobacterales</taxon>
        <taxon>Lysobacteraceae</taxon>
        <taxon>Pseudoluteimonas</taxon>
    </lineage>
</organism>
<dbReference type="PANTHER" id="PTHR12835">
    <property type="entry name" value="BIOTIN PROTEIN LIGASE"/>
    <property type="match status" value="1"/>
</dbReference>
<dbReference type="OrthoDB" id="9807064at2"/>
<gene>
    <name evidence="6" type="primary">birA</name>
    <name evidence="8" type="ORF">FNZ56_10950</name>
</gene>
<keyword evidence="1 6" id="KW-0436">Ligase</keyword>
<dbReference type="InterPro" id="IPR004408">
    <property type="entry name" value="Biotin_CoA_COase_ligase"/>
</dbReference>
<dbReference type="InterPro" id="IPR003142">
    <property type="entry name" value="BPL_C"/>
</dbReference>
<dbReference type="EC" id="6.3.4.15" evidence="6"/>
<keyword evidence="6" id="KW-0805">Transcription regulation</keyword>
<dbReference type="SUPFAM" id="SSF55681">
    <property type="entry name" value="Class II aaRS and biotin synthetases"/>
    <property type="match status" value="1"/>
</dbReference>
<evidence type="ECO:0000256" key="6">
    <source>
        <dbReference type="HAMAP-Rule" id="MF_00978"/>
    </source>
</evidence>
<dbReference type="GO" id="GO:0006355">
    <property type="term" value="P:regulation of DNA-templated transcription"/>
    <property type="evidence" value="ECO:0007669"/>
    <property type="project" value="UniProtKB-UniRule"/>
</dbReference>
<dbReference type="PROSITE" id="PS51733">
    <property type="entry name" value="BPL_LPL_CATALYTIC"/>
    <property type="match status" value="1"/>
</dbReference>
<dbReference type="CDD" id="cd00090">
    <property type="entry name" value="HTH_ARSR"/>
    <property type="match status" value="1"/>
</dbReference>